<dbReference type="EMBL" id="SIJB01000023">
    <property type="protein sequence ID" value="NBI29188.1"/>
    <property type="molecule type" value="Genomic_DNA"/>
</dbReference>
<dbReference type="InterPro" id="IPR038247">
    <property type="entry name" value="Jag_N_dom_sf"/>
</dbReference>
<comment type="function">
    <text evidence="6">A probable RNA chaperone. Forms a complex with KhpA which binds to cellular RNA and controls its expression. Plays a role in peptidoglycan (PG) homeostasis and cell length regulation.</text>
</comment>
<dbReference type="Gene3D" id="3.30.30.80">
    <property type="entry name" value="probable RNA-binding protein from clostridium symbiosum atcc 14940"/>
    <property type="match status" value="1"/>
</dbReference>
<dbReference type="InterPro" id="IPR036867">
    <property type="entry name" value="R3H_dom_sf"/>
</dbReference>
<dbReference type="GO" id="GO:0071555">
    <property type="term" value="P:cell wall organization"/>
    <property type="evidence" value="ECO:0007669"/>
    <property type="project" value="UniProtKB-KW"/>
</dbReference>
<dbReference type="AlphaFoldDB" id="A0A6N9Q312"/>
<dbReference type="Pfam" id="PF13083">
    <property type="entry name" value="KH_KhpA-B"/>
    <property type="match status" value="1"/>
</dbReference>
<dbReference type="OrthoDB" id="9794483at2"/>
<accession>A0A6N9Q312</accession>
<dbReference type="CDD" id="cd02644">
    <property type="entry name" value="R3H_jag"/>
    <property type="match status" value="1"/>
</dbReference>
<reference evidence="8 9" key="1">
    <citation type="submission" date="2019-01" db="EMBL/GenBank/DDBJ databases">
        <title>Chengkuizengella sp. nov., isolated from deep-sea sediment of East Pacific Ocean.</title>
        <authorList>
            <person name="Yang J."/>
            <person name="Lai Q."/>
            <person name="Shao Z."/>
        </authorList>
    </citation>
    <scope>NUCLEOTIDE SEQUENCE [LARGE SCALE GENOMIC DNA]</scope>
    <source>
        <strain evidence="8 9">YPA3-1-1</strain>
    </source>
</reference>
<evidence type="ECO:0000256" key="6">
    <source>
        <dbReference type="HAMAP-Rule" id="MF_00867"/>
    </source>
</evidence>
<dbReference type="GO" id="GO:0009252">
    <property type="term" value="P:peptidoglycan biosynthetic process"/>
    <property type="evidence" value="ECO:0007669"/>
    <property type="project" value="UniProtKB-UniRule"/>
</dbReference>
<evidence type="ECO:0000313" key="8">
    <source>
        <dbReference type="EMBL" id="NBI29188.1"/>
    </source>
</evidence>
<proteinExistence type="inferred from homology"/>
<dbReference type="Pfam" id="PF01424">
    <property type="entry name" value="R3H"/>
    <property type="match status" value="1"/>
</dbReference>
<feature type="region of interest" description="Jag_N domain" evidence="6">
    <location>
        <begin position="5"/>
        <end position="55"/>
    </location>
</feature>
<dbReference type="SMART" id="SM01245">
    <property type="entry name" value="Jag_N"/>
    <property type="match status" value="1"/>
</dbReference>
<dbReference type="GO" id="GO:0005737">
    <property type="term" value="C:cytoplasm"/>
    <property type="evidence" value="ECO:0007669"/>
    <property type="project" value="UniProtKB-SubCell"/>
</dbReference>
<evidence type="ECO:0000256" key="4">
    <source>
        <dbReference type="ARBA" id="ARBA00023186"/>
    </source>
</evidence>
<dbReference type="Gene3D" id="3.30.1370.50">
    <property type="entry name" value="R3H-like domain"/>
    <property type="match status" value="1"/>
</dbReference>
<evidence type="ECO:0000259" key="7">
    <source>
        <dbReference type="PROSITE" id="PS51061"/>
    </source>
</evidence>
<dbReference type="Pfam" id="PF14804">
    <property type="entry name" value="Jag_N"/>
    <property type="match status" value="1"/>
</dbReference>
<protein>
    <recommendedName>
        <fullName evidence="6">RNA-binding protein KhpB</fullName>
    </recommendedName>
    <alternativeName>
        <fullName evidence="6">RNA-binding protein EloR</fullName>
    </alternativeName>
</protein>
<keyword evidence="9" id="KW-1185">Reference proteome</keyword>
<sequence>MKKISVTGKTIEDAVQSGLAQLNTTEDKVKVHIIEEPTKGFLGLIGSKDAKVELEYISDVVDEAFEFLKDIVDKMKLDVSVEIGQKDDEKFINLTGSEVGILIGRRGQTLDSLQYLVNIVANRYANSYHRVLLDAENFRQKRKNTLEQLAGKIADRVIRYKRDVSLEPMTPQDRKIIHTYLQEHSKVSTKSEGKEPNRYVVVTLK</sequence>
<dbReference type="InterPro" id="IPR039247">
    <property type="entry name" value="KhpB"/>
</dbReference>
<dbReference type="InterPro" id="IPR038008">
    <property type="entry name" value="Jag_KH"/>
</dbReference>
<comment type="similarity">
    <text evidence="6">Belongs to the KhpB RNA-binding protein family.</text>
</comment>
<dbReference type="InterPro" id="IPR001374">
    <property type="entry name" value="R3H_dom"/>
</dbReference>
<dbReference type="InterPro" id="IPR032782">
    <property type="entry name" value="KhpB_N"/>
</dbReference>
<dbReference type="InterPro" id="IPR034079">
    <property type="entry name" value="R3H_KhpB"/>
</dbReference>
<keyword evidence="4 6" id="KW-0143">Chaperone</keyword>
<dbReference type="PANTHER" id="PTHR35800">
    <property type="entry name" value="PROTEIN JAG"/>
    <property type="match status" value="1"/>
</dbReference>
<comment type="subcellular location">
    <subcellularLocation>
        <location evidence="6">Cytoplasm</location>
    </subcellularLocation>
</comment>
<keyword evidence="1 6" id="KW-0963">Cytoplasm</keyword>
<dbReference type="Proteomes" id="UP000448943">
    <property type="component" value="Unassembled WGS sequence"/>
</dbReference>
<gene>
    <name evidence="6" type="primary">khpB</name>
    <name evidence="6" type="synonym">eloR</name>
    <name evidence="8" type="ORF">ERL59_09475</name>
</gene>
<name>A0A6N9Q312_9BACL</name>
<comment type="subunit">
    <text evidence="6">Forms a complex with KhpA.</text>
</comment>
<keyword evidence="2 6" id="KW-0694">RNA-binding</keyword>
<dbReference type="RefSeq" id="WP_160645995.1">
    <property type="nucleotide sequence ID" value="NZ_SIJB01000023.1"/>
</dbReference>
<dbReference type="SMART" id="SM00393">
    <property type="entry name" value="R3H"/>
    <property type="match status" value="1"/>
</dbReference>
<dbReference type="CDD" id="cd02414">
    <property type="entry name" value="KH-II_Jag"/>
    <property type="match status" value="1"/>
</dbReference>
<keyword evidence="3 6" id="KW-0133">Cell shape</keyword>
<dbReference type="SUPFAM" id="SSF82708">
    <property type="entry name" value="R3H domain"/>
    <property type="match status" value="1"/>
</dbReference>
<dbReference type="PROSITE" id="PS51061">
    <property type="entry name" value="R3H"/>
    <property type="match status" value="1"/>
</dbReference>
<evidence type="ECO:0000256" key="2">
    <source>
        <dbReference type="ARBA" id="ARBA00022884"/>
    </source>
</evidence>
<dbReference type="PANTHER" id="PTHR35800:SF1">
    <property type="entry name" value="RNA-BINDING PROTEIN KHPB"/>
    <property type="match status" value="1"/>
</dbReference>
<evidence type="ECO:0000256" key="3">
    <source>
        <dbReference type="ARBA" id="ARBA00022960"/>
    </source>
</evidence>
<evidence type="ECO:0000256" key="5">
    <source>
        <dbReference type="ARBA" id="ARBA00023316"/>
    </source>
</evidence>
<keyword evidence="5 6" id="KW-0961">Cell wall biogenesis/degradation</keyword>
<dbReference type="InterPro" id="IPR015946">
    <property type="entry name" value="KH_dom-like_a/b"/>
</dbReference>
<organism evidence="8 9">
    <name type="scientific">Chengkuizengella marina</name>
    <dbReference type="NCBI Taxonomy" id="2507566"/>
    <lineage>
        <taxon>Bacteria</taxon>
        <taxon>Bacillati</taxon>
        <taxon>Bacillota</taxon>
        <taxon>Bacilli</taxon>
        <taxon>Bacillales</taxon>
        <taxon>Paenibacillaceae</taxon>
        <taxon>Chengkuizengella</taxon>
    </lineage>
</organism>
<evidence type="ECO:0000256" key="1">
    <source>
        <dbReference type="ARBA" id="ARBA00022490"/>
    </source>
</evidence>
<dbReference type="HAMAP" id="MF_00867">
    <property type="entry name" value="KhpB"/>
    <property type="match status" value="1"/>
</dbReference>
<dbReference type="NCBIfam" id="NF041568">
    <property type="entry name" value="Jag_EloR"/>
    <property type="match status" value="1"/>
</dbReference>
<comment type="domain">
    <text evidence="6">Has an N-terminal Jag-N domain and 2 RNA-binding domains (KH and R3H).</text>
</comment>
<dbReference type="GO" id="GO:0008360">
    <property type="term" value="P:regulation of cell shape"/>
    <property type="evidence" value="ECO:0007669"/>
    <property type="project" value="UniProtKB-KW"/>
</dbReference>
<feature type="domain" description="R3H" evidence="7">
    <location>
        <begin position="140"/>
        <end position="205"/>
    </location>
</feature>
<evidence type="ECO:0000313" key="9">
    <source>
        <dbReference type="Proteomes" id="UP000448943"/>
    </source>
</evidence>
<dbReference type="GO" id="GO:0003723">
    <property type="term" value="F:RNA binding"/>
    <property type="evidence" value="ECO:0007669"/>
    <property type="project" value="UniProtKB-UniRule"/>
</dbReference>
<dbReference type="Gene3D" id="3.30.300.20">
    <property type="match status" value="1"/>
</dbReference>
<comment type="caution">
    <text evidence="8">The sequence shown here is derived from an EMBL/GenBank/DDBJ whole genome shotgun (WGS) entry which is preliminary data.</text>
</comment>